<protein>
    <submittedName>
        <fullName evidence="1">Por secretion system C-terminal sorting domain-containing protein</fullName>
    </submittedName>
</protein>
<dbReference type="Proteomes" id="UP000198131">
    <property type="component" value="Unassembled WGS sequence"/>
</dbReference>
<accession>A0A212UG22</accession>
<dbReference type="InterPro" id="IPR003737">
    <property type="entry name" value="GlcNAc_PI_deacetylase-related"/>
</dbReference>
<dbReference type="NCBIfam" id="TIGR04183">
    <property type="entry name" value="Por_Secre_tail"/>
    <property type="match status" value="1"/>
</dbReference>
<proteinExistence type="predicted"/>
<dbReference type="InterPro" id="IPR024078">
    <property type="entry name" value="LmbE-like_dom_sf"/>
</dbReference>
<sequence>MVCATQARAQVSTTAKPKALPVAVYITAHPDDWQLFMGADACADVQRPRSKTVFICLTGGQADVPGDVYWKGREAGCQAAVRKAANLLTPTIDQAPAPQSIVFNNHAVTMVRYRGGAVAYFLRLPDGGLDGKGQGRGAFQSMAMLLKQNRSMTPLDGSATYTSWDDLVKTVRLILKKEVCNNPVNLHTPQPNERYNPGDHSDHRMAGRLALAATNQIECRTMLYMGYNSRLRPFNLSAAQKANQQEVYQAYSQTMAGLGLPSGWEPSHLQFIGRQYSYVWHRDGQVFDNQPEPVLQATTNDVENKAPVVQALPSSLELEPNYPNPFGQSSLMAYQLPATAAVWLRVLDTQGREVLRLLNGEQQQAGRHEQWLDVSNFPAAGLYIAELRVGDQRRTCRMEIIR</sequence>
<keyword evidence="2" id="KW-1185">Reference proteome</keyword>
<dbReference type="EMBL" id="FYEW01000003">
    <property type="protein sequence ID" value="SNC77208.1"/>
    <property type="molecule type" value="Genomic_DNA"/>
</dbReference>
<dbReference type="Gene3D" id="3.40.50.10320">
    <property type="entry name" value="LmbE-like"/>
    <property type="match status" value="1"/>
</dbReference>
<dbReference type="Pfam" id="PF02585">
    <property type="entry name" value="PIG-L"/>
    <property type="match status" value="1"/>
</dbReference>
<dbReference type="SUPFAM" id="SSF102588">
    <property type="entry name" value="LmbE-like"/>
    <property type="match status" value="1"/>
</dbReference>
<dbReference type="AlphaFoldDB" id="A0A212UG22"/>
<reference evidence="2" key="1">
    <citation type="submission" date="2017-06" db="EMBL/GenBank/DDBJ databases">
        <authorList>
            <person name="Varghese N."/>
            <person name="Submissions S."/>
        </authorList>
    </citation>
    <scope>NUCLEOTIDE SEQUENCE [LARGE SCALE GENOMIC DNA]</scope>
    <source>
        <strain evidence="2">DSM 11116</strain>
    </source>
</reference>
<dbReference type="InterPro" id="IPR026444">
    <property type="entry name" value="Secre_tail"/>
</dbReference>
<evidence type="ECO:0000313" key="1">
    <source>
        <dbReference type="EMBL" id="SNC77208.1"/>
    </source>
</evidence>
<name>A0A212UG22_9BACT</name>
<evidence type="ECO:0000313" key="2">
    <source>
        <dbReference type="Proteomes" id="UP000198131"/>
    </source>
</evidence>
<organism evidence="1 2">
    <name type="scientific">Hymenobacter gelipurpurascens</name>
    <dbReference type="NCBI Taxonomy" id="89968"/>
    <lineage>
        <taxon>Bacteria</taxon>
        <taxon>Pseudomonadati</taxon>
        <taxon>Bacteroidota</taxon>
        <taxon>Cytophagia</taxon>
        <taxon>Cytophagales</taxon>
        <taxon>Hymenobacteraceae</taxon>
        <taxon>Hymenobacter</taxon>
    </lineage>
</organism>
<gene>
    <name evidence="1" type="ORF">SAMN06265337_3790</name>
</gene>